<gene>
    <name evidence="3" type="ORF">PIB30_007585</name>
</gene>
<reference evidence="3 4" key="1">
    <citation type="journal article" date="2023" name="Plants (Basel)">
        <title>Bridging the Gap: Combining Genomics and Transcriptomics Approaches to Understand Stylosanthes scabra, an Orphan Legume from the Brazilian Caatinga.</title>
        <authorList>
            <person name="Ferreira-Neto J.R.C."/>
            <person name="da Silva M.D."/>
            <person name="Binneck E."/>
            <person name="de Melo N.F."/>
            <person name="da Silva R.H."/>
            <person name="de Melo A.L.T.M."/>
            <person name="Pandolfi V."/>
            <person name="Bustamante F.O."/>
            <person name="Brasileiro-Vidal A.C."/>
            <person name="Benko-Iseppon A.M."/>
        </authorList>
    </citation>
    <scope>NUCLEOTIDE SEQUENCE [LARGE SCALE GENOMIC DNA]</scope>
    <source>
        <tissue evidence="3">Leaves</tissue>
    </source>
</reference>
<accession>A0ABU6U3P2</accession>
<evidence type="ECO:0000259" key="2">
    <source>
        <dbReference type="Pfam" id="PF05678"/>
    </source>
</evidence>
<proteinExistence type="predicted"/>
<dbReference type="Proteomes" id="UP001341840">
    <property type="component" value="Unassembled WGS sequence"/>
</dbReference>
<feature type="compositionally biased region" description="Pro residues" evidence="1">
    <location>
        <begin position="38"/>
        <end position="58"/>
    </location>
</feature>
<feature type="domain" description="VQ" evidence="2">
    <location>
        <begin position="64"/>
        <end position="90"/>
    </location>
</feature>
<dbReference type="InterPro" id="IPR008889">
    <property type="entry name" value="VQ"/>
</dbReference>
<feature type="region of interest" description="Disordered" evidence="1">
    <location>
        <begin position="87"/>
        <end position="110"/>
    </location>
</feature>
<dbReference type="PANTHER" id="PTHR33143:SF6">
    <property type="entry name" value="OS08G0102900 PROTEIN"/>
    <property type="match status" value="1"/>
</dbReference>
<protein>
    <recommendedName>
        <fullName evidence="2">VQ domain-containing protein</fullName>
    </recommendedName>
</protein>
<name>A0ABU6U3P2_9FABA</name>
<keyword evidence="4" id="KW-1185">Reference proteome</keyword>
<organism evidence="3 4">
    <name type="scientific">Stylosanthes scabra</name>
    <dbReference type="NCBI Taxonomy" id="79078"/>
    <lineage>
        <taxon>Eukaryota</taxon>
        <taxon>Viridiplantae</taxon>
        <taxon>Streptophyta</taxon>
        <taxon>Embryophyta</taxon>
        <taxon>Tracheophyta</taxon>
        <taxon>Spermatophyta</taxon>
        <taxon>Magnoliopsida</taxon>
        <taxon>eudicotyledons</taxon>
        <taxon>Gunneridae</taxon>
        <taxon>Pentapetalae</taxon>
        <taxon>rosids</taxon>
        <taxon>fabids</taxon>
        <taxon>Fabales</taxon>
        <taxon>Fabaceae</taxon>
        <taxon>Papilionoideae</taxon>
        <taxon>50 kb inversion clade</taxon>
        <taxon>dalbergioids sensu lato</taxon>
        <taxon>Dalbergieae</taxon>
        <taxon>Pterocarpus clade</taxon>
        <taxon>Stylosanthes</taxon>
    </lineage>
</organism>
<evidence type="ECO:0000256" key="1">
    <source>
        <dbReference type="SAM" id="MobiDB-lite"/>
    </source>
</evidence>
<evidence type="ECO:0000313" key="4">
    <source>
        <dbReference type="Proteomes" id="UP001341840"/>
    </source>
</evidence>
<dbReference type="EMBL" id="JASCZI010120845">
    <property type="protein sequence ID" value="MED6155721.1"/>
    <property type="molecule type" value="Genomic_DNA"/>
</dbReference>
<dbReference type="PANTHER" id="PTHR33143">
    <property type="entry name" value="F16F4.1 PROTEIN-RELATED"/>
    <property type="match status" value="1"/>
</dbReference>
<dbReference type="Pfam" id="PF05678">
    <property type="entry name" value="VQ"/>
    <property type="match status" value="1"/>
</dbReference>
<sequence>MEFPDMNPTGRSPRRELQGPRPTPLRINKDSHKIKKPPLAPPPQQPPSHHQAPPPPRQPIIIYTVSPKIIHTTPGDFMSLVQRLTGSSASSSSSTNNNAYPSSSTSLSAFPASASTSDVAVVPNNDPFNVVPVEMVSPAARYAAIEKARSPVGKNKIMIHQNQAIMNNGGNQIITTNNNNNSEVVEGLEMMMMGSHGVVTTTTNNMFQAGILSPGPASLSPIPSSFFSPLPSSSSDPSMVSFFHDLSPMLHNSASAFVMPSPSNFVSPQTPTIDLFNYFLD</sequence>
<comment type="caution">
    <text evidence="3">The sequence shown here is derived from an EMBL/GenBank/DDBJ whole genome shotgun (WGS) entry which is preliminary data.</text>
</comment>
<evidence type="ECO:0000313" key="3">
    <source>
        <dbReference type="EMBL" id="MED6155721.1"/>
    </source>
</evidence>
<feature type="region of interest" description="Disordered" evidence="1">
    <location>
        <begin position="1"/>
        <end position="59"/>
    </location>
</feature>
<dbReference type="InterPro" id="IPR039607">
    <property type="entry name" value="VQ_8/17/18/20/21/25"/>
</dbReference>